<comment type="caution">
    <text evidence="1">The sequence shown here is derived from an EMBL/GenBank/DDBJ whole genome shotgun (WGS) entry which is preliminary data.</text>
</comment>
<dbReference type="OrthoDB" id="6891902at2"/>
<dbReference type="Proteomes" id="UP000237230">
    <property type="component" value="Unassembled WGS sequence"/>
</dbReference>
<proteinExistence type="predicted"/>
<dbReference type="RefSeq" id="WP_103445382.1">
    <property type="nucleotide sequence ID" value="NZ_MINH01000016.1"/>
</dbReference>
<dbReference type="EMBL" id="MINH01000016">
    <property type="protein sequence ID" value="POG11922.1"/>
    <property type="molecule type" value="Genomic_DNA"/>
</dbReference>
<reference evidence="1 2" key="1">
    <citation type="submission" date="2016-08" db="EMBL/GenBank/DDBJ databases">
        <authorList>
            <person name="Seilhamer J.J."/>
        </authorList>
    </citation>
    <scope>NUCLEOTIDE SEQUENCE [LARGE SCALE GENOMIC DNA]</scope>
    <source>
        <strain evidence="1 2">KH-21-114</strain>
    </source>
</reference>
<dbReference type="AlphaFoldDB" id="A0A2S3X9Z2"/>
<gene>
    <name evidence="1" type="ORF">BGP84_01185</name>
</gene>
<accession>A0A2S3X9Z2</accession>
<reference evidence="1 2" key="2">
    <citation type="submission" date="2018-03" db="EMBL/GenBank/DDBJ databases">
        <title>Draft genome of Pseudomonas putida strain KH-21-114.</title>
        <authorList>
            <person name="Yoshizawa S."/>
            <person name="Khan N.H."/>
            <person name="Nishimura M."/>
            <person name="Chiura H.X."/>
            <person name="Ogura Y."/>
            <person name="Hayashi T."/>
            <person name="Kogure K."/>
        </authorList>
    </citation>
    <scope>NUCLEOTIDE SEQUENCE [LARGE SCALE GENOMIC DNA]</scope>
    <source>
        <strain evidence="1 2">KH-21-114</strain>
    </source>
</reference>
<name>A0A2S3X9Z2_PSEPU</name>
<organism evidence="1 2">
    <name type="scientific">Pseudomonas putida</name>
    <name type="common">Arthrobacter siderocapsulatus</name>
    <dbReference type="NCBI Taxonomy" id="303"/>
    <lineage>
        <taxon>Bacteria</taxon>
        <taxon>Pseudomonadati</taxon>
        <taxon>Pseudomonadota</taxon>
        <taxon>Gammaproteobacteria</taxon>
        <taxon>Pseudomonadales</taxon>
        <taxon>Pseudomonadaceae</taxon>
        <taxon>Pseudomonas</taxon>
    </lineage>
</organism>
<sequence>MPLVISGKVKSEAKAMDPKNLAVLMQLKQAMEKANPPAIPAPFEPPPPRKPKSGWIVANCRFCKTTKFSYRADWVNPPVMCEGCRNERKTRYKPGEGDTLYSATKVFHGGSPGSGKGK</sequence>
<evidence type="ECO:0000313" key="2">
    <source>
        <dbReference type="Proteomes" id="UP000237230"/>
    </source>
</evidence>
<evidence type="ECO:0000313" key="1">
    <source>
        <dbReference type="EMBL" id="POG11922.1"/>
    </source>
</evidence>
<protein>
    <submittedName>
        <fullName evidence="1">Uncharacterized protein</fullName>
    </submittedName>
</protein>